<dbReference type="OMA" id="AWIISNK"/>
<dbReference type="GO" id="GO:0000470">
    <property type="term" value="P:maturation of LSU-rRNA"/>
    <property type="evidence" value="ECO:0000318"/>
    <property type="project" value="GO_Central"/>
</dbReference>
<dbReference type="InterPro" id="IPR007109">
    <property type="entry name" value="Brix"/>
</dbReference>
<dbReference type="KEGG" id="nve:5515926"/>
<dbReference type="PANTHER" id="PTHR22734:SF3">
    <property type="entry name" value="RIBOSOME PRODUCTION FACTOR 1"/>
    <property type="match status" value="1"/>
</dbReference>
<dbReference type="Pfam" id="PF04427">
    <property type="entry name" value="Brix"/>
    <property type="match status" value="1"/>
</dbReference>
<dbReference type="GO" id="GO:0000460">
    <property type="term" value="P:maturation of 5.8S rRNA"/>
    <property type="evidence" value="ECO:0000318"/>
    <property type="project" value="GO_Central"/>
</dbReference>
<dbReference type="GO" id="GO:0005730">
    <property type="term" value="C:nucleolus"/>
    <property type="evidence" value="ECO:0000318"/>
    <property type="project" value="GO_Central"/>
</dbReference>
<organism evidence="3 4">
    <name type="scientific">Nematostella vectensis</name>
    <name type="common">Starlet sea anemone</name>
    <dbReference type="NCBI Taxonomy" id="45351"/>
    <lineage>
        <taxon>Eukaryota</taxon>
        <taxon>Metazoa</taxon>
        <taxon>Cnidaria</taxon>
        <taxon>Anthozoa</taxon>
        <taxon>Hexacorallia</taxon>
        <taxon>Actiniaria</taxon>
        <taxon>Edwardsiidae</taxon>
        <taxon>Nematostella</taxon>
    </lineage>
</organism>
<dbReference type="Proteomes" id="UP000001593">
    <property type="component" value="Unassembled WGS sequence"/>
</dbReference>
<sequence>MYWKEKIRKAKEKRERRKKRKREEQELGDEAPPKQVPRTIENTRVQDETMVDPLDEEVLQDESTDELSYYFKREVTPKVLITSSDRPKHPTVQFMEELCRVIPNSEVRQRKGRDLKKIIPQAQAKGYTAMIIINEDHKKPNSIVVTHIPDGPTAHFKLSSVRLPKEIRGHGKMTSHKPELILNNFNTRLGHSVARVLAALFPYDPQFKGRQCVTFHNQRDFVFFRRHRYIFKNAKRVGLQELGPRFTLKLRSIQRGTFDSKFGEYEWIHKRKEMDTSRRKFFL</sequence>
<dbReference type="SUPFAM" id="SSF52954">
    <property type="entry name" value="Class II aaRS ABD-related"/>
    <property type="match status" value="1"/>
</dbReference>
<feature type="region of interest" description="Disordered" evidence="1">
    <location>
        <begin position="1"/>
        <end position="42"/>
    </location>
</feature>
<dbReference type="InParanoid" id="A7RX66"/>
<dbReference type="Gene3D" id="3.40.50.10480">
    <property type="entry name" value="Probable brix-domain ribosomal biogenesis protein"/>
    <property type="match status" value="1"/>
</dbReference>
<evidence type="ECO:0000313" key="3">
    <source>
        <dbReference type="EMBL" id="EDO43977.1"/>
    </source>
</evidence>
<dbReference type="FunFam" id="3.40.50.10480:FF:000002">
    <property type="entry name" value="Ribosome production factor 1"/>
    <property type="match status" value="1"/>
</dbReference>
<protein>
    <recommendedName>
        <fullName evidence="2">Brix domain-containing protein</fullName>
    </recommendedName>
</protein>
<dbReference type="SMART" id="SM00879">
    <property type="entry name" value="Brix"/>
    <property type="match status" value="1"/>
</dbReference>
<evidence type="ECO:0000259" key="2">
    <source>
        <dbReference type="PROSITE" id="PS50833"/>
    </source>
</evidence>
<evidence type="ECO:0000256" key="1">
    <source>
        <dbReference type="SAM" id="MobiDB-lite"/>
    </source>
</evidence>
<dbReference type="eggNOG" id="KOG2780">
    <property type="taxonomic scope" value="Eukaryota"/>
</dbReference>
<name>A7RX66_NEMVE</name>
<dbReference type="InterPro" id="IPR044281">
    <property type="entry name" value="IMP4/RPF1"/>
</dbReference>
<dbReference type="GO" id="GO:0030687">
    <property type="term" value="C:preribosome, large subunit precursor"/>
    <property type="evidence" value="ECO:0000318"/>
    <property type="project" value="GO_Central"/>
</dbReference>
<dbReference type="PROSITE" id="PS50833">
    <property type="entry name" value="BRIX"/>
    <property type="match status" value="1"/>
</dbReference>
<feature type="domain" description="Brix" evidence="2">
    <location>
        <begin position="77"/>
        <end position="259"/>
    </location>
</feature>
<dbReference type="STRING" id="45351.A7RX66"/>
<proteinExistence type="predicted"/>
<accession>A7RX66</accession>
<dbReference type="PANTHER" id="PTHR22734">
    <property type="entry name" value="U3 SMALL NUCLEOLAR RIBONUCLEOPROTEIN PROTEIN IMP4"/>
    <property type="match status" value="1"/>
</dbReference>
<dbReference type="EMBL" id="DS469549">
    <property type="protein sequence ID" value="EDO43977.1"/>
    <property type="molecule type" value="Genomic_DNA"/>
</dbReference>
<gene>
    <name evidence="3" type="ORF">NEMVEDRAFT_v1g182962</name>
</gene>
<dbReference type="AlphaFoldDB" id="A7RX66"/>
<dbReference type="HOGENOM" id="CLU_040063_1_0_1"/>
<evidence type="ECO:0000313" key="4">
    <source>
        <dbReference type="Proteomes" id="UP000001593"/>
    </source>
</evidence>
<dbReference type="PhylomeDB" id="A7RX66"/>
<feature type="compositionally biased region" description="Basic residues" evidence="1">
    <location>
        <begin position="1"/>
        <end position="21"/>
    </location>
</feature>
<reference evidence="3 4" key="1">
    <citation type="journal article" date="2007" name="Science">
        <title>Sea anemone genome reveals ancestral eumetazoan gene repertoire and genomic organization.</title>
        <authorList>
            <person name="Putnam N.H."/>
            <person name="Srivastava M."/>
            <person name="Hellsten U."/>
            <person name="Dirks B."/>
            <person name="Chapman J."/>
            <person name="Salamov A."/>
            <person name="Terry A."/>
            <person name="Shapiro H."/>
            <person name="Lindquist E."/>
            <person name="Kapitonov V.V."/>
            <person name="Jurka J."/>
            <person name="Genikhovich G."/>
            <person name="Grigoriev I.V."/>
            <person name="Lucas S.M."/>
            <person name="Steele R.E."/>
            <person name="Finnerty J.R."/>
            <person name="Technau U."/>
            <person name="Martindale M.Q."/>
            <person name="Rokhsar D.S."/>
        </authorList>
    </citation>
    <scope>NUCLEOTIDE SEQUENCE [LARGE SCALE GENOMIC DNA]</scope>
    <source>
        <strain evidence="4">CH2 X CH6</strain>
    </source>
</reference>
<keyword evidence="4" id="KW-1185">Reference proteome</keyword>
<dbReference type="OrthoDB" id="10253204at2759"/>
<dbReference type="GO" id="GO:0042134">
    <property type="term" value="F:rRNA primary transcript binding"/>
    <property type="evidence" value="ECO:0007669"/>
    <property type="project" value="InterPro"/>
</dbReference>